<proteinExistence type="predicted"/>
<evidence type="ECO:0000313" key="2">
    <source>
        <dbReference type="EMBL" id="KAF2460618.1"/>
    </source>
</evidence>
<evidence type="ECO:0000256" key="1">
    <source>
        <dbReference type="SAM" id="MobiDB-lite"/>
    </source>
</evidence>
<feature type="region of interest" description="Disordered" evidence="1">
    <location>
        <begin position="1"/>
        <end position="26"/>
    </location>
</feature>
<dbReference type="Proteomes" id="UP000799766">
    <property type="component" value="Unassembled WGS sequence"/>
</dbReference>
<keyword evidence="3" id="KW-1185">Reference proteome</keyword>
<dbReference type="AlphaFoldDB" id="A0A6A6P9R0"/>
<organism evidence="2 3">
    <name type="scientific">Lineolata rhizophorae</name>
    <dbReference type="NCBI Taxonomy" id="578093"/>
    <lineage>
        <taxon>Eukaryota</taxon>
        <taxon>Fungi</taxon>
        <taxon>Dikarya</taxon>
        <taxon>Ascomycota</taxon>
        <taxon>Pezizomycotina</taxon>
        <taxon>Dothideomycetes</taxon>
        <taxon>Dothideomycetes incertae sedis</taxon>
        <taxon>Lineolatales</taxon>
        <taxon>Lineolataceae</taxon>
        <taxon>Lineolata</taxon>
    </lineage>
</organism>
<dbReference type="EMBL" id="MU001673">
    <property type="protein sequence ID" value="KAF2460618.1"/>
    <property type="molecule type" value="Genomic_DNA"/>
</dbReference>
<reference evidence="2" key="1">
    <citation type="journal article" date="2020" name="Stud. Mycol.">
        <title>101 Dothideomycetes genomes: a test case for predicting lifestyles and emergence of pathogens.</title>
        <authorList>
            <person name="Haridas S."/>
            <person name="Albert R."/>
            <person name="Binder M."/>
            <person name="Bloem J."/>
            <person name="Labutti K."/>
            <person name="Salamov A."/>
            <person name="Andreopoulos B."/>
            <person name="Baker S."/>
            <person name="Barry K."/>
            <person name="Bills G."/>
            <person name="Bluhm B."/>
            <person name="Cannon C."/>
            <person name="Castanera R."/>
            <person name="Culley D."/>
            <person name="Daum C."/>
            <person name="Ezra D."/>
            <person name="Gonzalez J."/>
            <person name="Henrissat B."/>
            <person name="Kuo A."/>
            <person name="Liang C."/>
            <person name="Lipzen A."/>
            <person name="Lutzoni F."/>
            <person name="Magnuson J."/>
            <person name="Mondo S."/>
            <person name="Nolan M."/>
            <person name="Ohm R."/>
            <person name="Pangilinan J."/>
            <person name="Park H.-J."/>
            <person name="Ramirez L."/>
            <person name="Alfaro M."/>
            <person name="Sun H."/>
            <person name="Tritt A."/>
            <person name="Yoshinaga Y."/>
            <person name="Zwiers L.-H."/>
            <person name="Turgeon B."/>
            <person name="Goodwin S."/>
            <person name="Spatafora J."/>
            <person name="Crous P."/>
            <person name="Grigoriev I."/>
        </authorList>
    </citation>
    <scope>NUCLEOTIDE SEQUENCE</scope>
    <source>
        <strain evidence="2">ATCC 16933</strain>
    </source>
</reference>
<gene>
    <name evidence="2" type="ORF">BDY21DRAFT_335906</name>
</gene>
<accession>A0A6A6P9R0</accession>
<name>A0A6A6P9R0_9PEZI</name>
<sequence>MTRAAPPFPREANPSLRRNKQGSGRSCLGEASRKLCSSTALGLDGKSFRRFTSLIAVAPLTEDAQVQACLRSRPQSTFCIFRFRLNVIPDIPNDKADNKSPWVSGGLLWQNRTIVTRLRPGHQQRGNPSAFLKLGQRTLFADTLIRSFLAEQSSQSATGVEIIRLGGCSRSRLDPGTVGQKIREKAVAQQVFNWSVQA</sequence>
<evidence type="ECO:0000313" key="3">
    <source>
        <dbReference type="Proteomes" id="UP000799766"/>
    </source>
</evidence>
<protein>
    <submittedName>
        <fullName evidence="2">Uncharacterized protein</fullName>
    </submittedName>
</protein>